<gene>
    <name evidence="4" type="ORF">CAMP_LOCUS5797</name>
</gene>
<reference evidence="4" key="1">
    <citation type="submission" date="2022-11" db="EMBL/GenBank/DDBJ databases">
        <authorList>
            <person name="Kikuchi T."/>
        </authorList>
    </citation>
    <scope>NUCLEOTIDE SEQUENCE</scope>
    <source>
        <strain evidence="4">PS1010</strain>
    </source>
</reference>
<keyword evidence="1" id="KW-0175">Coiled coil</keyword>
<name>A0A9P1IEF1_9PELO</name>
<feature type="transmembrane region" description="Helical" evidence="3">
    <location>
        <begin position="391"/>
        <end position="415"/>
    </location>
</feature>
<protein>
    <submittedName>
        <fullName evidence="4">Uncharacterized protein</fullName>
    </submittedName>
</protein>
<sequence length="704" mass="81516">MVSKCYIESDVQQTKNPDFPTFFGIFTEIFYSMIKMPDEETSKKMRDFLMGKSSDTIGDVINQMIFSQNGPTIFWSFGFFLLFSSIILLISTIVIQYFLCGCEPEKPKRYETRFTSGYNLIAYLLVSSFFISVFAITYDISKVHLTIEIENGGGYLDEVSNKLEKVLTDGATQLECETSKYIDKNFGKFDDLKKNLTKRIVNETMHDIGLIALKNFAIENYTNHLNSSIAYGPTIINSPYSTCKNTFETVENVTGNLKELLLFAQLVNDAKPKISKTIENFQSPIQKIEDETSKRMIYAKQSIKNIFIIFHEMIEKSKVTLKKWMDLVKAERKDFVEGFAYSFTKYFTGILINVISLLTIICSMAAAYLIHNRLRNEKWMKKYVKFILIGFYTAIVFTIFLFIFWIFAFLGGWMISTICLPIFEEDQYEFYKGINFKSPKFRKEVAQINAGQFLRRCNSPQTTTFFAIRGFEFFSATHVKKQFEIVQFHNQARDEIEKLKPEIVKFSTQRAREHLAELNMNYANLKQLINGTECHFDIGYFPAIENIMEDSERFLNLTDGFEMRNITEIFVKNNLEIFEPLRVAISESSDLLIHNLQYNNFKCGPFVHILNTFGTYFCEYLGQPMHAFSASLFLLSLTFLLNSISLLLAYRWLSKPDFEFAKYETSPANPNQKIVVSGEEEPVNNTKTPESEEKKKRNSKSPSS</sequence>
<dbReference type="PANTHER" id="PTHR11238:SF9">
    <property type="entry name" value="PROMININ, ISOFORM D"/>
    <property type="match status" value="1"/>
</dbReference>
<keyword evidence="3" id="KW-1133">Transmembrane helix</keyword>
<feature type="transmembrane region" description="Helical" evidence="3">
    <location>
        <begin position="73"/>
        <end position="99"/>
    </location>
</feature>
<feature type="transmembrane region" description="Helical" evidence="3">
    <location>
        <begin position="632"/>
        <end position="653"/>
    </location>
</feature>
<accession>A0A9P1IEF1</accession>
<proteinExistence type="predicted"/>
<keyword evidence="3" id="KW-0472">Membrane</keyword>
<evidence type="ECO:0000256" key="1">
    <source>
        <dbReference type="SAM" id="Coils"/>
    </source>
</evidence>
<feature type="transmembrane region" description="Helical" evidence="3">
    <location>
        <begin position="346"/>
        <end position="370"/>
    </location>
</feature>
<feature type="transmembrane region" description="Helical" evidence="3">
    <location>
        <begin position="120"/>
        <end position="138"/>
    </location>
</feature>
<comment type="caution">
    <text evidence="4">The sequence shown here is derived from an EMBL/GenBank/DDBJ whole genome shotgun (WGS) entry which is preliminary data.</text>
</comment>
<dbReference type="Proteomes" id="UP001152747">
    <property type="component" value="Unassembled WGS sequence"/>
</dbReference>
<evidence type="ECO:0000313" key="4">
    <source>
        <dbReference type="EMBL" id="CAI5443160.1"/>
    </source>
</evidence>
<keyword evidence="3" id="KW-0812">Transmembrane</keyword>
<evidence type="ECO:0000256" key="3">
    <source>
        <dbReference type="SAM" id="Phobius"/>
    </source>
</evidence>
<dbReference type="PANTHER" id="PTHR11238">
    <property type="entry name" value="PROMININ ISOFORM D-RELATED"/>
    <property type="match status" value="1"/>
</dbReference>
<feature type="coiled-coil region" evidence="1">
    <location>
        <begin position="508"/>
        <end position="535"/>
    </location>
</feature>
<evidence type="ECO:0000256" key="2">
    <source>
        <dbReference type="SAM" id="MobiDB-lite"/>
    </source>
</evidence>
<dbReference type="EMBL" id="CANHGI010000002">
    <property type="protein sequence ID" value="CAI5443160.1"/>
    <property type="molecule type" value="Genomic_DNA"/>
</dbReference>
<organism evidence="4 5">
    <name type="scientific">Caenorhabditis angaria</name>
    <dbReference type="NCBI Taxonomy" id="860376"/>
    <lineage>
        <taxon>Eukaryota</taxon>
        <taxon>Metazoa</taxon>
        <taxon>Ecdysozoa</taxon>
        <taxon>Nematoda</taxon>
        <taxon>Chromadorea</taxon>
        <taxon>Rhabditida</taxon>
        <taxon>Rhabditina</taxon>
        <taxon>Rhabditomorpha</taxon>
        <taxon>Rhabditoidea</taxon>
        <taxon>Rhabditidae</taxon>
        <taxon>Peloderinae</taxon>
        <taxon>Caenorhabditis</taxon>
    </lineage>
</organism>
<evidence type="ECO:0000313" key="5">
    <source>
        <dbReference type="Proteomes" id="UP001152747"/>
    </source>
</evidence>
<keyword evidence="5" id="KW-1185">Reference proteome</keyword>
<dbReference type="AlphaFoldDB" id="A0A9P1IEF1"/>
<feature type="region of interest" description="Disordered" evidence="2">
    <location>
        <begin position="664"/>
        <end position="704"/>
    </location>
</feature>